<keyword evidence="2" id="KW-0175">Coiled coil</keyword>
<protein>
    <submittedName>
        <fullName evidence="4">Helix-turn-helix transcriptional regulator</fullName>
    </submittedName>
</protein>
<dbReference type="Gene3D" id="1.10.260.40">
    <property type="entry name" value="lambda repressor-like DNA-binding domains"/>
    <property type="match status" value="1"/>
</dbReference>
<evidence type="ECO:0000259" key="3">
    <source>
        <dbReference type="PROSITE" id="PS50943"/>
    </source>
</evidence>
<dbReference type="Pfam" id="PF01381">
    <property type="entry name" value="HTH_3"/>
    <property type="match status" value="1"/>
</dbReference>
<accession>A0A940DRP5</accession>
<reference evidence="4" key="1">
    <citation type="submission" date="2020-10" db="EMBL/GenBank/DDBJ databases">
        <authorList>
            <person name="Gilroy R."/>
        </authorList>
    </citation>
    <scope>NUCLEOTIDE SEQUENCE</scope>
    <source>
        <strain evidence="4">G3-8215</strain>
    </source>
</reference>
<evidence type="ECO:0000256" key="2">
    <source>
        <dbReference type="SAM" id="Coils"/>
    </source>
</evidence>
<dbReference type="PROSITE" id="PS50943">
    <property type="entry name" value="HTH_CROC1"/>
    <property type="match status" value="1"/>
</dbReference>
<reference evidence="4" key="2">
    <citation type="journal article" date="2021" name="PeerJ">
        <title>Extensive microbial diversity within the chicken gut microbiome revealed by metagenomics and culture.</title>
        <authorList>
            <person name="Gilroy R."/>
            <person name="Ravi A."/>
            <person name="Getino M."/>
            <person name="Pursley I."/>
            <person name="Horton D.L."/>
            <person name="Alikhan N.F."/>
            <person name="Baker D."/>
            <person name="Gharbi K."/>
            <person name="Hall N."/>
            <person name="Watson M."/>
            <person name="Adriaenssens E.M."/>
            <person name="Foster-Nyarko E."/>
            <person name="Jarju S."/>
            <person name="Secka A."/>
            <person name="Antonio M."/>
            <person name="Oren A."/>
            <person name="Chaudhuri R.R."/>
            <person name="La Ragione R."/>
            <person name="Hildebrand F."/>
            <person name="Pallen M.J."/>
        </authorList>
    </citation>
    <scope>NUCLEOTIDE SEQUENCE</scope>
    <source>
        <strain evidence="4">G3-8215</strain>
    </source>
</reference>
<feature type="coiled-coil region" evidence="2">
    <location>
        <begin position="80"/>
        <end position="122"/>
    </location>
</feature>
<evidence type="ECO:0000313" key="4">
    <source>
        <dbReference type="EMBL" id="MBO8483560.1"/>
    </source>
</evidence>
<gene>
    <name evidence="4" type="ORF">IAB75_05545</name>
</gene>
<dbReference type="InterPro" id="IPR010982">
    <property type="entry name" value="Lambda_DNA-bd_dom_sf"/>
</dbReference>
<dbReference type="SUPFAM" id="SSF47413">
    <property type="entry name" value="lambda repressor-like DNA-binding domains"/>
    <property type="match status" value="1"/>
</dbReference>
<feature type="domain" description="HTH cro/C1-type" evidence="3">
    <location>
        <begin position="13"/>
        <end position="67"/>
    </location>
</feature>
<dbReference type="Proteomes" id="UP000725002">
    <property type="component" value="Unassembled WGS sequence"/>
</dbReference>
<proteinExistence type="predicted"/>
<dbReference type="PANTHER" id="PTHR46558:SF11">
    <property type="entry name" value="HTH-TYPE TRANSCRIPTIONAL REGULATOR XRE"/>
    <property type="match status" value="1"/>
</dbReference>
<keyword evidence="1" id="KW-0238">DNA-binding</keyword>
<evidence type="ECO:0000313" key="5">
    <source>
        <dbReference type="Proteomes" id="UP000725002"/>
    </source>
</evidence>
<comment type="caution">
    <text evidence="4">The sequence shown here is derived from an EMBL/GenBank/DDBJ whole genome shotgun (WGS) entry which is preliminary data.</text>
</comment>
<dbReference type="AlphaFoldDB" id="A0A940DRP5"/>
<evidence type="ECO:0000256" key="1">
    <source>
        <dbReference type="ARBA" id="ARBA00023125"/>
    </source>
</evidence>
<dbReference type="PANTHER" id="PTHR46558">
    <property type="entry name" value="TRACRIPTIONAL REGULATORY PROTEIN-RELATED-RELATED"/>
    <property type="match status" value="1"/>
</dbReference>
<dbReference type="CDD" id="cd00093">
    <property type="entry name" value="HTH_XRE"/>
    <property type="match status" value="1"/>
</dbReference>
<name>A0A940DRP5_9BACT</name>
<dbReference type="SMART" id="SM00530">
    <property type="entry name" value="HTH_XRE"/>
    <property type="match status" value="1"/>
</dbReference>
<organism evidence="4 5">
    <name type="scientific">Candidatus Cryptobacteroides avicola</name>
    <dbReference type="NCBI Taxonomy" id="2840757"/>
    <lineage>
        <taxon>Bacteria</taxon>
        <taxon>Pseudomonadati</taxon>
        <taxon>Bacteroidota</taxon>
        <taxon>Bacteroidia</taxon>
        <taxon>Bacteroidales</taxon>
        <taxon>Candidatus Cryptobacteroides</taxon>
    </lineage>
</organism>
<dbReference type="GO" id="GO:0003677">
    <property type="term" value="F:DNA binding"/>
    <property type="evidence" value="ECO:0007669"/>
    <property type="project" value="UniProtKB-KW"/>
</dbReference>
<dbReference type="EMBL" id="JADILV010000037">
    <property type="protein sequence ID" value="MBO8483560.1"/>
    <property type="molecule type" value="Genomic_DNA"/>
</dbReference>
<sequence length="139" mass="15962">MSGMDNGSVKKNITAIRKKLGLTQQEMADKMGISRNAYRRIESGETALVNDYLLRIASILDMTADELVLGYAPLENDGTLNELREKYLREGQEKERIYQEKISTLERTVQSQEQRIALLEDLARTKDEIIAMLKKEIQR</sequence>
<dbReference type="InterPro" id="IPR001387">
    <property type="entry name" value="Cro/C1-type_HTH"/>
</dbReference>